<keyword evidence="4" id="KW-0804">Transcription</keyword>
<dbReference type="GO" id="GO:0044423">
    <property type="term" value="C:virion component"/>
    <property type="evidence" value="ECO:0007669"/>
    <property type="project" value="UniProtKB-KW"/>
</dbReference>
<proteinExistence type="predicted"/>
<dbReference type="InterPro" id="IPR011263">
    <property type="entry name" value="DNA-dir_RNA_pol_RpoA/D/Rpb3"/>
</dbReference>
<dbReference type="EMBL" id="MK072344">
    <property type="protein sequence ID" value="AYV82173.1"/>
    <property type="molecule type" value="Genomic_DNA"/>
</dbReference>
<evidence type="ECO:0000256" key="4">
    <source>
        <dbReference type="ARBA" id="ARBA00023163"/>
    </source>
</evidence>
<dbReference type="Gene3D" id="2.170.120.12">
    <property type="entry name" value="DNA-directed RNA polymerase, insert domain"/>
    <property type="match status" value="1"/>
</dbReference>
<evidence type="ECO:0000259" key="5">
    <source>
        <dbReference type="SMART" id="SM00662"/>
    </source>
</evidence>
<dbReference type="SMART" id="SM00662">
    <property type="entry name" value="RPOLD"/>
    <property type="match status" value="1"/>
</dbReference>
<dbReference type="PANTHER" id="PTHR11800">
    <property type="entry name" value="DNA-DIRECTED RNA POLYMERASE"/>
    <property type="match status" value="1"/>
</dbReference>
<protein>
    <submittedName>
        <fullName evidence="6">DNA directed RNA polymerase subunit L</fullName>
    </submittedName>
</protein>
<keyword evidence="3" id="KW-0946">Virion</keyword>
<gene>
    <name evidence="6" type="ORF">Homavirus13_2</name>
</gene>
<organism evidence="6">
    <name type="scientific">Homavirus sp</name>
    <dbReference type="NCBI Taxonomy" id="2487769"/>
    <lineage>
        <taxon>Viruses</taxon>
        <taxon>Varidnaviria</taxon>
        <taxon>Bamfordvirae</taxon>
        <taxon>Nucleocytoviricota</taxon>
        <taxon>Megaviricetes</taxon>
        <taxon>Imitervirales</taxon>
        <taxon>Mimiviridae</taxon>
        <taxon>Klosneuvirinae</taxon>
    </lineage>
</organism>
<accession>A0A3G5A8L3</accession>
<dbReference type="Pfam" id="PF13656">
    <property type="entry name" value="RNA_pol_L_2"/>
    <property type="match status" value="1"/>
</dbReference>
<dbReference type="PANTHER" id="PTHR11800:SF2">
    <property type="entry name" value="DNA-DIRECTED RNA POLYMERASE II SUBUNIT RPB3"/>
    <property type="match status" value="1"/>
</dbReference>
<dbReference type="InterPro" id="IPR050518">
    <property type="entry name" value="Rpo3/RPB3_RNA_Pol_subunit"/>
</dbReference>
<keyword evidence="2" id="KW-0240">DNA-directed RNA polymerase</keyword>
<dbReference type="GO" id="GO:0046983">
    <property type="term" value="F:protein dimerization activity"/>
    <property type="evidence" value="ECO:0007669"/>
    <property type="project" value="InterPro"/>
</dbReference>
<reference evidence="6" key="1">
    <citation type="submission" date="2018-10" db="EMBL/GenBank/DDBJ databases">
        <title>Hidden diversity of soil giant viruses.</title>
        <authorList>
            <person name="Schulz F."/>
            <person name="Alteio L."/>
            <person name="Goudeau D."/>
            <person name="Ryan E.M."/>
            <person name="Malmstrom R.R."/>
            <person name="Blanchard J."/>
            <person name="Woyke T."/>
        </authorList>
    </citation>
    <scope>NUCLEOTIDE SEQUENCE</scope>
    <source>
        <strain evidence="6">HOV1</strain>
    </source>
</reference>
<dbReference type="InterPro" id="IPR036643">
    <property type="entry name" value="RNApol_insert_sf"/>
</dbReference>
<dbReference type="Gene3D" id="3.30.1360.10">
    <property type="entry name" value="RNA polymerase, RBP11-like subunit"/>
    <property type="match status" value="2"/>
</dbReference>
<dbReference type="GO" id="GO:0000428">
    <property type="term" value="C:DNA-directed RNA polymerase complex"/>
    <property type="evidence" value="ECO:0007669"/>
    <property type="project" value="UniProtKB-KW"/>
</dbReference>
<evidence type="ECO:0000256" key="2">
    <source>
        <dbReference type="ARBA" id="ARBA00022478"/>
    </source>
</evidence>
<evidence type="ECO:0000256" key="1">
    <source>
        <dbReference type="ARBA" id="ARBA00004328"/>
    </source>
</evidence>
<evidence type="ECO:0000313" key="6">
    <source>
        <dbReference type="EMBL" id="AYV82173.1"/>
    </source>
</evidence>
<dbReference type="GO" id="GO:0006351">
    <property type="term" value="P:DNA-templated transcription"/>
    <property type="evidence" value="ECO:0007669"/>
    <property type="project" value="InterPro"/>
</dbReference>
<sequence>MNKSDIKIIQLKKQEAKDLKASQLILEFSGKSVNSSLINTIRRVSYGYVPTYAFCKQSIQIEQNESIFDNDVMRLRLSQMTYPNLKVPIVYLPEQYWKGVDYSDRKREKFPEDTKNIEMYINVSNSTSEIMDVTTNHAIFLEDSVEIAKMDKKYPLLIIKLRPKEVFKCYAFGVLGVGLSNDIWSAAANCYYSEIDENKFKFTIESQGQLDEYDILIKACSILVIKLNSIKDIINNKYDNDQSKGKKKLIIHLENEDHTIGNILNEYLQNNKNIAYSGLSKPDLLVREVVIKLLSIDQNPLKHVYETIDLIIDICNNVQDQLKKLNK</sequence>
<comment type="subcellular location">
    <subcellularLocation>
        <location evidence="1">Virion</location>
    </subcellularLocation>
</comment>
<dbReference type="SUPFAM" id="SSF55257">
    <property type="entry name" value="RBP11-like subunits of RNA polymerase"/>
    <property type="match status" value="2"/>
</dbReference>
<dbReference type="InterPro" id="IPR036603">
    <property type="entry name" value="RBP11-like"/>
</dbReference>
<evidence type="ECO:0000256" key="3">
    <source>
        <dbReference type="ARBA" id="ARBA00022844"/>
    </source>
</evidence>
<dbReference type="InterPro" id="IPR009025">
    <property type="entry name" value="RBP11-like_dimer"/>
</dbReference>
<feature type="domain" description="DNA-directed RNA polymerase RpoA/D/Rpb3-type" evidence="5">
    <location>
        <begin position="25"/>
        <end position="233"/>
    </location>
</feature>
<dbReference type="Pfam" id="PF01193">
    <property type="entry name" value="RNA_pol_L"/>
    <property type="match status" value="1"/>
</dbReference>
<name>A0A3G5A8L3_9VIRU</name>
<dbReference type="GO" id="GO:0003899">
    <property type="term" value="F:DNA-directed RNA polymerase activity"/>
    <property type="evidence" value="ECO:0007669"/>
    <property type="project" value="InterPro"/>
</dbReference>